<dbReference type="EMBL" id="LSBI01000041">
    <property type="protein sequence ID" value="OAQ60806.1"/>
    <property type="molecule type" value="Genomic_DNA"/>
</dbReference>
<accession>A0A179F5U6</accession>
<comment type="caution">
    <text evidence="1">The sequence shown here is derived from an EMBL/GenBank/DDBJ whole genome shotgun (WGS) entry which is preliminary data.</text>
</comment>
<organism evidence="1 2">
    <name type="scientific">Purpureocillium lilacinum</name>
    <name type="common">Paecilomyces lilacinus</name>
    <dbReference type="NCBI Taxonomy" id="33203"/>
    <lineage>
        <taxon>Eukaryota</taxon>
        <taxon>Fungi</taxon>
        <taxon>Dikarya</taxon>
        <taxon>Ascomycota</taxon>
        <taxon>Pezizomycotina</taxon>
        <taxon>Sordariomycetes</taxon>
        <taxon>Hypocreomycetidae</taxon>
        <taxon>Hypocreales</taxon>
        <taxon>Ophiocordycipitaceae</taxon>
        <taxon>Purpureocillium</taxon>
    </lineage>
</organism>
<reference evidence="1 2" key="1">
    <citation type="submission" date="2016-02" db="EMBL/GenBank/DDBJ databases">
        <title>Biosynthesis of antibiotic leucinostatins and their inhibition on Phytophthora in bio-control Purpureocillium lilacinum.</title>
        <authorList>
            <person name="Wang G."/>
            <person name="Liu Z."/>
            <person name="Lin R."/>
            <person name="Li E."/>
            <person name="Mao Z."/>
            <person name="Ling J."/>
            <person name="Yin W."/>
            <person name="Xie B."/>
        </authorList>
    </citation>
    <scope>NUCLEOTIDE SEQUENCE [LARGE SCALE GENOMIC DNA]</scope>
    <source>
        <strain evidence="1">PLFJ-1</strain>
    </source>
</reference>
<dbReference type="AlphaFoldDB" id="A0A179F5U6"/>
<proteinExistence type="predicted"/>
<evidence type="ECO:0000313" key="1">
    <source>
        <dbReference type="EMBL" id="OAQ60806.1"/>
    </source>
</evidence>
<sequence length="259" mass="29342">MEHDRRYIGGRFIGKTVVLVQLRPARVVHRPHHWIAFVCFLSRFKLRKHEIHSQEDIARVANDDSSALVVILILCGELVAGTICFRPLAEIAIYCFSEVQRRSQHSIPRAPSCVVVSRKLAVAAKNLEPLAALDTLLDEDDEVMKLAERAHLPPRLDLFQCRIIPRIVMLEFLVVRDEEEGFRGEVDNMALAAKSVCFGKEISSSYHYCLHCPSQNSRAWKQSPSPLSLPELHLRGETRHAHCRCPLAPTYGVAIDRLP</sequence>
<evidence type="ECO:0000313" key="2">
    <source>
        <dbReference type="Proteomes" id="UP000078340"/>
    </source>
</evidence>
<name>A0A179F5U6_PURLI</name>
<protein>
    <submittedName>
        <fullName evidence="1">Uncharacterized protein</fullName>
    </submittedName>
</protein>
<dbReference type="Proteomes" id="UP000078340">
    <property type="component" value="Unassembled WGS sequence"/>
</dbReference>
<gene>
    <name evidence="1" type="ORF">VFPFJ_11500</name>
</gene>